<protein>
    <submittedName>
        <fullName evidence="2">Uncharacterized protein</fullName>
    </submittedName>
</protein>
<reference evidence="2 3" key="1">
    <citation type="submission" date="2023-10" db="EMBL/GenBank/DDBJ databases">
        <title>Sorlinia euscelidii gen. nov., sp. nov., an acetic acid bacteria isolated from the gut of Euscelidius variegatus emitter.</title>
        <authorList>
            <person name="Michoud G."/>
            <person name="Marasco R."/>
            <person name="Seferji K."/>
            <person name="Gonella E."/>
            <person name="Garuglieri E."/>
            <person name="Alma A."/>
            <person name="Mapelli F."/>
            <person name="Borin S."/>
            <person name="Daffonchio D."/>
            <person name="Crotti E."/>
        </authorList>
    </citation>
    <scope>NUCLEOTIDE SEQUENCE [LARGE SCALE GENOMIC DNA]</scope>
    <source>
        <strain evidence="2 3">EV16P</strain>
    </source>
</reference>
<evidence type="ECO:0000256" key="1">
    <source>
        <dbReference type="SAM" id="SignalP"/>
    </source>
</evidence>
<sequence>MRFVPLALTALAIMLAAPSARADDPIECSDQERSLPAGSYTGIIESIMVKQSWSQDYVHFRFRNESDHKLYCIRQTTSGNANIVALAKKAFLLDQKVSIDTADGYWVTAVNF</sequence>
<name>A0ABU7U583_9PROT</name>
<proteinExistence type="predicted"/>
<evidence type="ECO:0000313" key="2">
    <source>
        <dbReference type="EMBL" id="MEE8659039.1"/>
    </source>
</evidence>
<evidence type="ECO:0000313" key="3">
    <source>
        <dbReference type="Proteomes" id="UP001312908"/>
    </source>
</evidence>
<dbReference type="RefSeq" id="WP_394819903.1">
    <property type="nucleotide sequence ID" value="NZ_JAWJZY010000003.1"/>
</dbReference>
<feature type="signal peptide" evidence="1">
    <location>
        <begin position="1"/>
        <end position="22"/>
    </location>
</feature>
<gene>
    <name evidence="2" type="ORF">DOFOFD_08445</name>
</gene>
<dbReference type="Proteomes" id="UP001312908">
    <property type="component" value="Unassembled WGS sequence"/>
</dbReference>
<comment type="caution">
    <text evidence="2">The sequence shown here is derived from an EMBL/GenBank/DDBJ whole genome shotgun (WGS) entry which is preliminary data.</text>
</comment>
<keyword evidence="1" id="KW-0732">Signal</keyword>
<organism evidence="2 3">
    <name type="scientific">Sorlinia euscelidii</name>
    <dbReference type="NCBI Taxonomy" id="3081148"/>
    <lineage>
        <taxon>Bacteria</taxon>
        <taxon>Pseudomonadati</taxon>
        <taxon>Pseudomonadota</taxon>
        <taxon>Alphaproteobacteria</taxon>
        <taxon>Acetobacterales</taxon>
        <taxon>Acetobacteraceae</taxon>
        <taxon>Sorlinia</taxon>
    </lineage>
</organism>
<keyword evidence="3" id="KW-1185">Reference proteome</keyword>
<feature type="chain" id="PRO_5046866908" evidence="1">
    <location>
        <begin position="23"/>
        <end position="112"/>
    </location>
</feature>
<accession>A0ABU7U583</accession>
<dbReference type="EMBL" id="JAWJZY010000003">
    <property type="protein sequence ID" value="MEE8659039.1"/>
    <property type="molecule type" value="Genomic_DNA"/>
</dbReference>